<feature type="domain" description="Activator of Hsp90 ATPase homologue 1/2-like C-terminal" evidence="2">
    <location>
        <begin position="12"/>
        <end position="114"/>
    </location>
</feature>
<proteinExistence type="inferred from homology"/>
<dbReference type="Pfam" id="PF08327">
    <property type="entry name" value="AHSA1"/>
    <property type="match status" value="1"/>
</dbReference>
<sequence>MSAIRIVRNYPHPLHLVWRAVTDPELVPLWTATGAGARMEGFTPVEGADFRYVAKPKPGWSGVVLCTVLEVREPTVLRYSWQDEGGGATTEVAYRLEPHAGGTRFSYDHTGFTGIGGYFMAKILATVRTKMLAQGLPVVLDHLDETGTLRPDSTLRPKAL</sequence>
<dbReference type="InterPro" id="IPR023393">
    <property type="entry name" value="START-like_dom_sf"/>
</dbReference>
<dbReference type="InterPro" id="IPR013538">
    <property type="entry name" value="ASHA1/2-like_C"/>
</dbReference>
<protein>
    <submittedName>
        <fullName evidence="3">SRPBCC domain-containing protein</fullName>
    </submittedName>
</protein>
<accession>A0ABS7QH60</accession>
<dbReference type="RefSeq" id="WP_222966837.1">
    <property type="nucleotide sequence ID" value="NZ_JAINZZ010000042.1"/>
</dbReference>
<evidence type="ECO:0000256" key="1">
    <source>
        <dbReference type="ARBA" id="ARBA00006817"/>
    </source>
</evidence>
<organism evidence="3 4">
    <name type="scientific">Actinacidiphila acidipaludis</name>
    <dbReference type="NCBI Taxonomy" id="2873382"/>
    <lineage>
        <taxon>Bacteria</taxon>
        <taxon>Bacillati</taxon>
        <taxon>Actinomycetota</taxon>
        <taxon>Actinomycetes</taxon>
        <taxon>Kitasatosporales</taxon>
        <taxon>Streptomycetaceae</taxon>
        <taxon>Actinacidiphila</taxon>
    </lineage>
</organism>
<reference evidence="3 4" key="1">
    <citation type="submission" date="2021-08" db="EMBL/GenBank/DDBJ databases">
        <title>WGS of actinomycetes from Thailand.</title>
        <authorList>
            <person name="Thawai C."/>
        </authorList>
    </citation>
    <scope>NUCLEOTIDE SEQUENCE [LARGE SCALE GENOMIC DNA]</scope>
    <source>
        <strain evidence="3 4">PLK6-54</strain>
    </source>
</reference>
<dbReference type="SUPFAM" id="SSF55961">
    <property type="entry name" value="Bet v1-like"/>
    <property type="match status" value="1"/>
</dbReference>
<dbReference type="Gene3D" id="3.30.530.20">
    <property type="match status" value="1"/>
</dbReference>
<gene>
    <name evidence="3" type="ORF">K7862_26270</name>
</gene>
<dbReference type="EMBL" id="JAINZZ010000042">
    <property type="protein sequence ID" value="MBY8881114.1"/>
    <property type="molecule type" value="Genomic_DNA"/>
</dbReference>
<evidence type="ECO:0000259" key="2">
    <source>
        <dbReference type="Pfam" id="PF08327"/>
    </source>
</evidence>
<dbReference type="Proteomes" id="UP000778578">
    <property type="component" value="Unassembled WGS sequence"/>
</dbReference>
<comment type="caution">
    <text evidence="3">The sequence shown here is derived from an EMBL/GenBank/DDBJ whole genome shotgun (WGS) entry which is preliminary data.</text>
</comment>
<keyword evidence="4" id="KW-1185">Reference proteome</keyword>
<name>A0ABS7QH60_9ACTN</name>
<comment type="similarity">
    <text evidence="1">Belongs to the AHA1 family.</text>
</comment>
<evidence type="ECO:0000313" key="4">
    <source>
        <dbReference type="Proteomes" id="UP000778578"/>
    </source>
</evidence>
<evidence type="ECO:0000313" key="3">
    <source>
        <dbReference type="EMBL" id="MBY8881114.1"/>
    </source>
</evidence>
<dbReference type="CDD" id="cd07814">
    <property type="entry name" value="SRPBCC_CalC_Aha1-like"/>
    <property type="match status" value="1"/>
</dbReference>